<dbReference type="Proteomes" id="UP001367508">
    <property type="component" value="Unassembled WGS sequence"/>
</dbReference>
<dbReference type="SUPFAM" id="SSF103481">
    <property type="entry name" value="Multidrug resistance efflux transporter EmrE"/>
    <property type="match status" value="2"/>
</dbReference>
<evidence type="ECO:0000256" key="4">
    <source>
        <dbReference type="ARBA" id="ARBA00022989"/>
    </source>
</evidence>
<keyword evidence="5 6" id="KW-0472">Membrane</keyword>
<evidence type="ECO:0000313" key="9">
    <source>
        <dbReference type="Proteomes" id="UP001367508"/>
    </source>
</evidence>
<dbReference type="GO" id="GO:0022857">
    <property type="term" value="F:transmembrane transporter activity"/>
    <property type="evidence" value="ECO:0007669"/>
    <property type="project" value="InterPro"/>
</dbReference>
<gene>
    <name evidence="8" type="ORF">VNO77_16267</name>
</gene>
<dbReference type="EMBL" id="JAYMYQ010000003">
    <property type="protein sequence ID" value="KAK7345659.1"/>
    <property type="molecule type" value="Genomic_DNA"/>
</dbReference>
<sequence>MEINHQIQNWFERSKPLIAVVSLQCGYAIMDVLSKAAMNKGMSNYVFVVYRHAVAFFVIAPFALFFDKKVRPKMTLSIFMKILALSLLEPVIDQNLYFLGMKYTTATFAVAMTNILPAITFILACIIGLEKIKIKSIRSQAKVVGTAATVSGAMIMTLVKGPVLFGSHKANGQSQSHNGTNSQHTIIGSVIITIGCFSWACFVILQAITLRTYPAALSLSAWICLLGAIEGAAVALVMERENLSVWSIKWDMGLICAVYTGIVCSGLGYYLQGVVMKTRGPVFVTAFNPLCMVIVAIMGYFVLAEEVFLGRLIGAVVICLGLYIVVWGKSKDYSPPNPTIQGPISPAKQIVDEGNAEKEHCTHEVITVSNFGSGITTRDEQV</sequence>
<evidence type="ECO:0000256" key="6">
    <source>
        <dbReference type="RuleBase" id="RU363077"/>
    </source>
</evidence>
<accession>A0AAN9M0V6</accession>
<feature type="transmembrane region" description="Helical" evidence="6">
    <location>
        <begin position="45"/>
        <end position="66"/>
    </location>
</feature>
<feature type="transmembrane region" description="Helical" evidence="6">
    <location>
        <begin position="217"/>
        <end position="238"/>
    </location>
</feature>
<reference evidence="8 9" key="1">
    <citation type="submission" date="2024-01" db="EMBL/GenBank/DDBJ databases">
        <title>The genomes of 5 underutilized Papilionoideae crops provide insights into root nodulation and disease resistanc.</title>
        <authorList>
            <person name="Jiang F."/>
        </authorList>
    </citation>
    <scope>NUCLEOTIDE SEQUENCE [LARGE SCALE GENOMIC DNA]</scope>
    <source>
        <strain evidence="8">LVBAO_FW01</strain>
        <tissue evidence="8">Leaves</tissue>
    </source>
</reference>
<comment type="caution">
    <text evidence="8">The sequence shown here is derived from an EMBL/GenBank/DDBJ whole genome shotgun (WGS) entry which is preliminary data.</text>
</comment>
<keyword evidence="9" id="KW-1185">Reference proteome</keyword>
<feature type="transmembrane region" description="Helical" evidence="6">
    <location>
        <begin position="250"/>
        <end position="270"/>
    </location>
</feature>
<evidence type="ECO:0000256" key="1">
    <source>
        <dbReference type="ARBA" id="ARBA00004141"/>
    </source>
</evidence>
<proteinExistence type="inferred from homology"/>
<comment type="subcellular location">
    <subcellularLocation>
        <location evidence="1 6">Membrane</location>
        <topology evidence="1 6">Multi-pass membrane protein</topology>
    </subcellularLocation>
</comment>
<dbReference type="Pfam" id="PF00892">
    <property type="entry name" value="EamA"/>
    <property type="match status" value="2"/>
</dbReference>
<feature type="transmembrane region" description="Helical" evidence="6">
    <location>
        <begin position="282"/>
        <end position="302"/>
    </location>
</feature>
<dbReference type="AlphaFoldDB" id="A0AAN9M0V6"/>
<organism evidence="8 9">
    <name type="scientific">Canavalia gladiata</name>
    <name type="common">Sword bean</name>
    <name type="synonym">Dolichos gladiatus</name>
    <dbReference type="NCBI Taxonomy" id="3824"/>
    <lineage>
        <taxon>Eukaryota</taxon>
        <taxon>Viridiplantae</taxon>
        <taxon>Streptophyta</taxon>
        <taxon>Embryophyta</taxon>
        <taxon>Tracheophyta</taxon>
        <taxon>Spermatophyta</taxon>
        <taxon>Magnoliopsida</taxon>
        <taxon>eudicotyledons</taxon>
        <taxon>Gunneridae</taxon>
        <taxon>Pentapetalae</taxon>
        <taxon>rosids</taxon>
        <taxon>fabids</taxon>
        <taxon>Fabales</taxon>
        <taxon>Fabaceae</taxon>
        <taxon>Papilionoideae</taxon>
        <taxon>50 kb inversion clade</taxon>
        <taxon>NPAAA clade</taxon>
        <taxon>indigoferoid/millettioid clade</taxon>
        <taxon>Phaseoleae</taxon>
        <taxon>Canavalia</taxon>
    </lineage>
</organism>
<evidence type="ECO:0000259" key="7">
    <source>
        <dbReference type="Pfam" id="PF00892"/>
    </source>
</evidence>
<name>A0AAN9M0V6_CANGL</name>
<dbReference type="GO" id="GO:0016020">
    <property type="term" value="C:membrane"/>
    <property type="evidence" value="ECO:0007669"/>
    <property type="project" value="UniProtKB-SubCell"/>
</dbReference>
<evidence type="ECO:0000256" key="5">
    <source>
        <dbReference type="ARBA" id="ARBA00023136"/>
    </source>
</evidence>
<dbReference type="PANTHER" id="PTHR31218">
    <property type="entry name" value="WAT1-RELATED PROTEIN"/>
    <property type="match status" value="1"/>
</dbReference>
<feature type="domain" description="EamA" evidence="7">
    <location>
        <begin position="187"/>
        <end position="326"/>
    </location>
</feature>
<feature type="transmembrane region" description="Helical" evidence="6">
    <location>
        <begin position="106"/>
        <end position="129"/>
    </location>
</feature>
<comment type="similarity">
    <text evidence="2 6">Belongs to the drug/metabolite transporter (DMT) superfamily. Plant drug/metabolite exporter (P-DME) (TC 2.A.7.4) family.</text>
</comment>
<dbReference type="InterPro" id="IPR000620">
    <property type="entry name" value="EamA_dom"/>
</dbReference>
<evidence type="ECO:0000256" key="3">
    <source>
        <dbReference type="ARBA" id="ARBA00022692"/>
    </source>
</evidence>
<evidence type="ECO:0000256" key="2">
    <source>
        <dbReference type="ARBA" id="ARBA00007635"/>
    </source>
</evidence>
<evidence type="ECO:0000313" key="8">
    <source>
        <dbReference type="EMBL" id="KAK7345659.1"/>
    </source>
</evidence>
<feature type="domain" description="EamA" evidence="7">
    <location>
        <begin position="26"/>
        <end position="137"/>
    </location>
</feature>
<dbReference type="InterPro" id="IPR037185">
    <property type="entry name" value="EmrE-like"/>
</dbReference>
<protein>
    <recommendedName>
        <fullName evidence="6">WAT1-related protein</fullName>
    </recommendedName>
</protein>
<keyword evidence="4 6" id="KW-1133">Transmembrane helix</keyword>
<dbReference type="InterPro" id="IPR030184">
    <property type="entry name" value="WAT1-related"/>
</dbReference>
<feature type="transmembrane region" description="Helical" evidence="6">
    <location>
        <begin position="308"/>
        <end position="326"/>
    </location>
</feature>
<keyword evidence="3 6" id="KW-0812">Transmembrane</keyword>
<feature type="transmembrane region" description="Helical" evidence="6">
    <location>
        <begin position="185"/>
        <end position="205"/>
    </location>
</feature>
<feature type="transmembrane region" description="Helical" evidence="6">
    <location>
        <begin position="141"/>
        <end position="165"/>
    </location>
</feature>